<name>A0A8S9YCV3_9TREM</name>
<feature type="transmembrane region" description="Helical" evidence="1">
    <location>
        <begin position="62"/>
        <end position="80"/>
    </location>
</feature>
<organism evidence="2 3">
    <name type="scientific">Paragonimus skrjabini miyazakii</name>
    <dbReference type="NCBI Taxonomy" id="59628"/>
    <lineage>
        <taxon>Eukaryota</taxon>
        <taxon>Metazoa</taxon>
        <taxon>Spiralia</taxon>
        <taxon>Lophotrochozoa</taxon>
        <taxon>Platyhelminthes</taxon>
        <taxon>Trematoda</taxon>
        <taxon>Digenea</taxon>
        <taxon>Plagiorchiida</taxon>
        <taxon>Troglotremata</taxon>
        <taxon>Troglotrematidae</taxon>
        <taxon>Paragonimus</taxon>
    </lineage>
</organism>
<dbReference type="EMBL" id="JTDE01011950">
    <property type="protein sequence ID" value="KAF7234146.1"/>
    <property type="molecule type" value="Genomic_DNA"/>
</dbReference>
<accession>A0A8S9YCV3</accession>
<keyword evidence="1" id="KW-0472">Membrane</keyword>
<keyword evidence="1" id="KW-1133">Transmembrane helix</keyword>
<keyword evidence="1" id="KW-0812">Transmembrane</keyword>
<reference evidence="2" key="1">
    <citation type="submission" date="2019-07" db="EMBL/GenBank/DDBJ databases">
        <title>Annotation for the trematode Paragonimus miyazaki's.</title>
        <authorList>
            <person name="Choi Y.-J."/>
        </authorList>
    </citation>
    <scope>NUCLEOTIDE SEQUENCE</scope>
    <source>
        <strain evidence="2">Japan</strain>
    </source>
</reference>
<proteinExistence type="predicted"/>
<dbReference type="Proteomes" id="UP000822476">
    <property type="component" value="Unassembled WGS sequence"/>
</dbReference>
<gene>
    <name evidence="2" type="ORF">EG68_12380</name>
</gene>
<evidence type="ECO:0000256" key="1">
    <source>
        <dbReference type="SAM" id="Phobius"/>
    </source>
</evidence>
<keyword evidence="3" id="KW-1185">Reference proteome</keyword>
<evidence type="ECO:0000313" key="2">
    <source>
        <dbReference type="EMBL" id="KAF7234146.1"/>
    </source>
</evidence>
<comment type="caution">
    <text evidence="2">The sequence shown here is derived from an EMBL/GenBank/DDBJ whole genome shotgun (WGS) entry which is preliminary data.</text>
</comment>
<protein>
    <submittedName>
        <fullName evidence="2">Uncharacterized protein</fullName>
    </submittedName>
</protein>
<dbReference type="AlphaFoldDB" id="A0A8S9YCV3"/>
<evidence type="ECO:0000313" key="3">
    <source>
        <dbReference type="Proteomes" id="UP000822476"/>
    </source>
</evidence>
<sequence>MILKSLTDDLRLGDLHNVLFCEGDPVGHIARMAIPFSMQGDVTSAKHSGFFSGIYGDQYKWSLLKCTVLFGVGVFGFFVINEAFNCPQESL</sequence>